<keyword evidence="1" id="KW-0812">Transmembrane</keyword>
<dbReference type="PANTHER" id="PTHR37305">
    <property type="entry name" value="INTEGRAL MEMBRANE PROTEIN-RELATED"/>
    <property type="match status" value="1"/>
</dbReference>
<dbReference type="KEGG" id="hcv:FTV88_1927"/>
<feature type="transmembrane region" description="Helical" evidence="1">
    <location>
        <begin position="182"/>
        <end position="201"/>
    </location>
</feature>
<organism evidence="2 3">
    <name type="scientific">Heliorestis convoluta</name>
    <dbReference type="NCBI Taxonomy" id="356322"/>
    <lineage>
        <taxon>Bacteria</taxon>
        <taxon>Bacillati</taxon>
        <taxon>Bacillota</taxon>
        <taxon>Clostridia</taxon>
        <taxon>Eubacteriales</taxon>
        <taxon>Heliobacteriaceae</taxon>
        <taxon>Heliorestis</taxon>
    </lineage>
</organism>
<reference evidence="3" key="1">
    <citation type="submission" date="2019-11" db="EMBL/GenBank/DDBJ databases">
        <title>Genome sequence of Heliorestis convoluta strain HH, an alkaliphilic and minimalistic phototrophic bacterium from a soda lake in Egypt.</title>
        <authorList>
            <person name="Dewey E.D."/>
            <person name="Stokes L.M."/>
            <person name="Burchell B.M."/>
            <person name="Shaffer K.N."/>
            <person name="Huntington A.M."/>
            <person name="Baker J.M."/>
            <person name="Nadendla S."/>
            <person name="Giglio M.G."/>
            <person name="Touchman J.W."/>
            <person name="Blankenship R.E."/>
            <person name="Madigan M.T."/>
            <person name="Sattley W.M."/>
        </authorList>
    </citation>
    <scope>NUCLEOTIDE SEQUENCE [LARGE SCALE GENOMIC DNA]</scope>
    <source>
        <strain evidence="3">HH</strain>
    </source>
</reference>
<evidence type="ECO:0000256" key="1">
    <source>
        <dbReference type="SAM" id="Phobius"/>
    </source>
</evidence>
<dbReference type="AlphaFoldDB" id="A0A5Q2N629"/>
<evidence type="ECO:0000313" key="3">
    <source>
        <dbReference type="Proteomes" id="UP000366051"/>
    </source>
</evidence>
<dbReference type="PANTHER" id="PTHR37305:SF1">
    <property type="entry name" value="MEMBRANE PROTEIN"/>
    <property type="match status" value="1"/>
</dbReference>
<proteinExistence type="predicted"/>
<dbReference type="EMBL" id="CP045875">
    <property type="protein sequence ID" value="QGG48025.1"/>
    <property type="molecule type" value="Genomic_DNA"/>
</dbReference>
<accession>A0A5Q2N629</accession>
<keyword evidence="1" id="KW-1133">Transmembrane helix</keyword>
<keyword evidence="1" id="KW-0472">Membrane</keyword>
<name>A0A5Q2N629_9FIRM</name>
<feature type="transmembrane region" description="Helical" evidence="1">
    <location>
        <begin position="25"/>
        <end position="48"/>
    </location>
</feature>
<gene>
    <name evidence="2" type="ORF">FTV88_1927</name>
</gene>
<feature type="transmembrane region" description="Helical" evidence="1">
    <location>
        <begin position="234"/>
        <end position="255"/>
    </location>
</feature>
<protein>
    <submittedName>
        <fullName evidence="2">ABC-2 transporter permease, putative</fullName>
    </submittedName>
</protein>
<dbReference type="Proteomes" id="UP000366051">
    <property type="component" value="Chromosome"/>
</dbReference>
<feature type="transmembrane region" description="Helical" evidence="1">
    <location>
        <begin position="60"/>
        <end position="84"/>
    </location>
</feature>
<feature type="transmembrane region" description="Helical" evidence="1">
    <location>
        <begin position="155"/>
        <end position="175"/>
    </location>
</feature>
<sequence>MLSLRQSLALVQNENMKIYARPTTWLMIGLLLLLIPVTALLLPLATGITQDFWSFLFSSAQIGAMVTLPAIVIAGNLVAGEFANGTIKLLLIRPVSRGKILGAKYIALLLFIILVVALLFIASMVTALIFFEVPLVTNLVEATMIQENLNRLIDLYLYSTVETVMMATLAFMLSTLFRSNSLAIGLSYLLLFTGPGLMMLLQNFEWSKYLLFANTNLRLIAEGIAPVEGMTVSFALTILLLYFILFQALAWYSFVKRDV</sequence>
<dbReference type="RefSeq" id="WP_162007968.1">
    <property type="nucleotide sequence ID" value="NZ_CP045875.1"/>
</dbReference>
<feature type="transmembrane region" description="Helical" evidence="1">
    <location>
        <begin position="105"/>
        <end position="131"/>
    </location>
</feature>
<dbReference type="Pfam" id="PF12730">
    <property type="entry name" value="ABC2_membrane_4"/>
    <property type="match status" value="1"/>
</dbReference>
<evidence type="ECO:0000313" key="2">
    <source>
        <dbReference type="EMBL" id="QGG48025.1"/>
    </source>
</evidence>
<keyword evidence="3" id="KW-1185">Reference proteome</keyword>